<dbReference type="InterPro" id="IPR020846">
    <property type="entry name" value="MFS_dom"/>
</dbReference>
<dbReference type="SUPFAM" id="SSF103473">
    <property type="entry name" value="MFS general substrate transporter"/>
    <property type="match status" value="1"/>
</dbReference>
<feature type="region of interest" description="Disordered" evidence="5">
    <location>
        <begin position="1"/>
        <end position="20"/>
    </location>
</feature>
<feature type="transmembrane region" description="Helical" evidence="6">
    <location>
        <begin position="385"/>
        <end position="404"/>
    </location>
</feature>
<dbReference type="PROSITE" id="PS50850">
    <property type="entry name" value="MFS"/>
    <property type="match status" value="1"/>
</dbReference>
<feature type="domain" description="Major facilitator superfamily (MFS) profile" evidence="7">
    <location>
        <begin position="28"/>
        <end position="408"/>
    </location>
</feature>
<dbReference type="AlphaFoldDB" id="A0A517MBS9"/>
<accession>A0A517MBS9</accession>
<feature type="transmembrane region" description="Helical" evidence="6">
    <location>
        <begin position="232"/>
        <end position="254"/>
    </location>
</feature>
<feature type="transmembrane region" description="Helical" evidence="6">
    <location>
        <begin position="266"/>
        <end position="283"/>
    </location>
</feature>
<sequence>MREAMSIEGNDRSPNDSHGTSRVIGLRTPWSIRYLFFANGFVFATWATRIPTVQAEHAFSHGQLGLALVAIAMGALLSMPLAGFLTSKYGSAPISRISFAVYVLSLLGLAFAPNIVTLGILMFGFGAGHGMLDIAMNVQASELETIRQKPITSSFHALWSVGGLCGASLGVFATAEQLSLSIHFSFVSIALLLAAVPLYLHLLSDISTELHHHEHAPECPKRKHWVPSPSSLLLGAIAFSIMLGEGAMADWSAVYLHDVIGTSNSAAALGYTIFAIAMAAGRFTGDALLTKFGPVNHVRCSGVLAAAGVTLVVSATTIPIALCGFALIGLGFSTVIPAVFSASGKLPGIPPGVGLATVSTIGYFGFLLGPPLIGCLAEWFDLRTALGSLIGTSFFVVIAARVLATQQKSSTGWFQPALESSHLPLEPNR</sequence>
<gene>
    <name evidence="8" type="primary">ybjJ</name>
    <name evidence="8" type="ORF">FF011L_10860</name>
</gene>
<dbReference type="Pfam" id="PF07690">
    <property type="entry name" value="MFS_1"/>
    <property type="match status" value="1"/>
</dbReference>
<keyword evidence="3 6" id="KW-1133">Transmembrane helix</keyword>
<feature type="compositionally biased region" description="Basic and acidic residues" evidence="5">
    <location>
        <begin position="1"/>
        <end position="15"/>
    </location>
</feature>
<dbReference type="RefSeq" id="WP_145350616.1">
    <property type="nucleotide sequence ID" value="NZ_CP036262.1"/>
</dbReference>
<dbReference type="OrthoDB" id="9809599at2"/>
<dbReference type="PANTHER" id="PTHR23514:SF13">
    <property type="entry name" value="INNER MEMBRANE PROTEIN YBJJ"/>
    <property type="match status" value="1"/>
</dbReference>
<dbReference type="Proteomes" id="UP000320672">
    <property type="component" value="Chromosome"/>
</dbReference>
<reference evidence="8 9" key="1">
    <citation type="submission" date="2019-02" db="EMBL/GenBank/DDBJ databases">
        <title>Deep-cultivation of Planctomycetes and their phenomic and genomic characterization uncovers novel biology.</title>
        <authorList>
            <person name="Wiegand S."/>
            <person name="Jogler M."/>
            <person name="Boedeker C."/>
            <person name="Pinto D."/>
            <person name="Vollmers J."/>
            <person name="Rivas-Marin E."/>
            <person name="Kohn T."/>
            <person name="Peeters S.H."/>
            <person name="Heuer A."/>
            <person name="Rast P."/>
            <person name="Oberbeckmann S."/>
            <person name="Bunk B."/>
            <person name="Jeske O."/>
            <person name="Meyerdierks A."/>
            <person name="Storesund J.E."/>
            <person name="Kallscheuer N."/>
            <person name="Luecker S."/>
            <person name="Lage O.M."/>
            <person name="Pohl T."/>
            <person name="Merkel B.J."/>
            <person name="Hornburger P."/>
            <person name="Mueller R.-W."/>
            <person name="Bruemmer F."/>
            <person name="Labrenz M."/>
            <person name="Spormann A.M."/>
            <person name="Op den Camp H."/>
            <person name="Overmann J."/>
            <person name="Amann R."/>
            <person name="Jetten M.S.M."/>
            <person name="Mascher T."/>
            <person name="Medema M.H."/>
            <person name="Devos D.P."/>
            <person name="Kaster A.-K."/>
            <person name="Ovreas L."/>
            <person name="Rohde M."/>
            <person name="Galperin M.Y."/>
            <person name="Jogler C."/>
        </authorList>
    </citation>
    <scope>NUCLEOTIDE SEQUENCE [LARGE SCALE GENOMIC DNA]</scope>
    <source>
        <strain evidence="8 9">FF011L</strain>
    </source>
</reference>
<dbReference type="KEGG" id="rml:FF011L_10860"/>
<feature type="transmembrane region" description="Helical" evidence="6">
    <location>
        <begin position="32"/>
        <end position="52"/>
    </location>
</feature>
<comment type="subcellular location">
    <subcellularLocation>
        <location evidence="1">Membrane</location>
        <topology evidence="1">Multi-pass membrane protein</topology>
    </subcellularLocation>
</comment>
<dbReference type="EMBL" id="CP036262">
    <property type="protein sequence ID" value="QDS92344.1"/>
    <property type="molecule type" value="Genomic_DNA"/>
</dbReference>
<evidence type="ECO:0000313" key="9">
    <source>
        <dbReference type="Proteomes" id="UP000320672"/>
    </source>
</evidence>
<evidence type="ECO:0000259" key="7">
    <source>
        <dbReference type="PROSITE" id="PS50850"/>
    </source>
</evidence>
<dbReference type="CDD" id="cd17393">
    <property type="entry name" value="MFS_MosC_like"/>
    <property type="match status" value="1"/>
</dbReference>
<dbReference type="InterPro" id="IPR011701">
    <property type="entry name" value="MFS"/>
</dbReference>
<name>A0A517MBS9_9BACT</name>
<keyword evidence="2 6" id="KW-0812">Transmembrane</keyword>
<evidence type="ECO:0000256" key="5">
    <source>
        <dbReference type="SAM" id="MobiDB-lite"/>
    </source>
</evidence>
<dbReference type="Gene3D" id="1.20.1250.20">
    <property type="entry name" value="MFS general substrate transporter like domains"/>
    <property type="match status" value="2"/>
</dbReference>
<evidence type="ECO:0000256" key="6">
    <source>
        <dbReference type="SAM" id="Phobius"/>
    </source>
</evidence>
<feature type="transmembrane region" description="Helical" evidence="6">
    <location>
        <begin position="99"/>
        <end position="123"/>
    </location>
</feature>
<evidence type="ECO:0000256" key="3">
    <source>
        <dbReference type="ARBA" id="ARBA00022989"/>
    </source>
</evidence>
<dbReference type="PANTHER" id="PTHR23514">
    <property type="entry name" value="BYPASS OF STOP CODON PROTEIN 6"/>
    <property type="match status" value="1"/>
</dbReference>
<evidence type="ECO:0000256" key="1">
    <source>
        <dbReference type="ARBA" id="ARBA00004141"/>
    </source>
</evidence>
<keyword evidence="4 6" id="KW-0472">Membrane</keyword>
<dbReference type="GO" id="GO:0016020">
    <property type="term" value="C:membrane"/>
    <property type="evidence" value="ECO:0007669"/>
    <property type="project" value="UniProtKB-SubCell"/>
</dbReference>
<feature type="transmembrane region" description="Helical" evidence="6">
    <location>
        <begin position="353"/>
        <end position="373"/>
    </location>
</feature>
<evidence type="ECO:0000313" key="8">
    <source>
        <dbReference type="EMBL" id="QDS92344.1"/>
    </source>
</evidence>
<feature type="transmembrane region" description="Helical" evidence="6">
    <location>
        <begin position="64"/>
        <end position="87"/>
    </location>
</feature>
<feature type="transmembrane region" description="Helical" evidence="6">
    <location>
        <begin position="303"/>
        <end position="332"/>
    </location>
</feature>
<evidence type="ECO:0000256" key="2">
    <source>
        <dbReference type="ARBA" id="ARBA00022692"/>
    </source>
</evidence>
<feature type="transmembrane region" description="Helical" evidence="6">
    <location>
        <begin position="182"/>
        <end position="200"/>
    </location>
</feature>
<proteinExistence type="predicted"/>
<dbReference type="GO" id="GO:0022857">
    <property type="term" value="F:transmembrane transporter activity"/>
    <property type="evidence" value="ECO:0007669"/>
    <property type="project" value="InterPro"/>
</dbReference>
<dbReference type="InterPro" id="IPR036259">
    <property type="entry name" value="MFS_trans_sf"/>
</dbReference>
<keyword evidence="9" id="KW-1185">Reference proteome</keyword>
<protein>
    <submittedName>
        <fullName evidence="8">Inner membrane protein YbjJ</fullName>
    </submittedName>
</protein>
<dbReference type="InterPro" id="IPR051788">
    <property type="entry name" value="MFS_Transporter"/>
</dbReference>
<evidence type="ECO:0000256" key="4">
    <source>
        <dbReference type="ARBA" id="ARBA00023136"/>
    </source>
</evidence>
<organism evidence="8 9">
    <name type="scientific">Roseimaritima multifibrata</name>
    <dbReference type="NCBI Taxonomy" id="1930274"/>
    <lineage>
        <taxon>Bacteria</taxon>
        <taxon>Pseudomonadati</taxon>
        <taxon>Planctomycetota</taxon>
        <taxon>Planctomycetia</taxon>
        <taxon>Pirellulales</taxon>
        <taxon>Pirellulaceae</taxon>
        <taxon>Roseimaritima</taxon>
    </lineage>
</organism>